<dbReference type="PANTHER" id="PTHR30388:SF6">
    <property type="entry name" value="XANTHINE DEHYDROGENASE SUBUNIT A-RELATED"/>
    <property type="match status" value="1"/>
</dbReference>
<dbReference type="Pfam" id="PF13478">
    <property type="entry name" value="XdhC_C"/>
    <property type="match status" value="1"/>
</dbReference>
<evidence type="ECO:0000313" key="4">
    <source>
        <dbReference type="Proteomes" id="UP000443843"/>
    </source>
</evidence>
<dbReference type="InterPro" id="IPR052698">
    <property type="entry name" value="MoCofactor_Util/Proc"/>
</dbReference>
<proteinExistence type="predicted"/>
<gene>
    <name evidence="3" type="primary">xdhC</name>
    <name evidence="3" type="ORF">GLS40_17455</name>
</gene>
<dbReference type="AlphaFoldDB" id="A0A844WH98"/>
<evidence type="ECO:0000259" key="1">
    <source>
        <dbReference type="Pfam" id="PF02625"/>
    </source>
</evidence>
<dbReference type="NCBIfam" id="TIGR02964">
    <property type="entry name" value="xanthine_xdhC"/>
    <property type="match status" value="1"/>
</dbReference>
<dbReference type="Gene3D" id="3.40.50.720">
    <property type="entry name" value="NAD(P)-binding Rossmann-like Domain"/>
    <property type="match status" value="1"/>
</dbReference>
<name>A0A844WH98_9RHOB</name>
<dbReference type="InterPro" id="IPR003777">
    <property type="entry name" value="XdhC_CoxI"/>
</dbReference>
<dbReference type="RefSeq" id="WP_160383840.1">
    <property type="nucleotide sequence ID" value="NZ_WNXQ01000016.1"/>
</dbReference>
<evidence type="ECO:0000259" key="2">
    <source>
        <dbReference type="Pfam" id="PF13478"/>
    </source>
</evidence>
<feature type="domain" description="XdhC Rossmann" evidence="2">
    <location>
        <begin position="157"/>
        <end position="295"/>
    </location>
</feature>
<sequence>MAFDADRLSALAAAHGPVVRVVVAGVRGSTPREAGAAMAVWAEGFEGTIGGGALELEAIRLARAGLRAPRVLHRALGPELGQCCGGAVTLVLEAVDADLLERARGEVVARPVEAGAGEMPLEIRRMLAEARAQGVEAPTRLVEGWLAEPVARPRRNIWIWGAGHVGRALVAVLSPLPGLAITWVDTGADRFPDTPPEGVSVVPAADPALLAAHAPVEAEHLVLTYSHALDLALCDALLRRGFGRCGLIGSATKWARFRRRLSGMGHADAQISRIDCPIGDPSLGKHPQAIAVGVATCILAHGLGSGARQDARQGKIA</sequence>
<reference evidence="3 4" key="1">
    <citation type="submission" date="2019-11" db="EMBL/GenBank/DDBJ databases">
        <title>Pseudooceanicola pacifica sp. nov., isolated from deep-sea sediment of the Pacific Ocean.</title>
        <authorList>
            <person name="Lyu L."/>
        </authorList>
    </citation>
    <scope>NUCLEOTIDE SEQUENCE [LARGE SCALE GENOMIC DNA]</scope>
    <source>
        <strain evidence="3 4">216_PA32_1</strain>
    </source>
</reference>
<protein>
    <submittedName>
        <fullName evidence="3">Xanthine dehydrogenase accessory protein XdhC</fullName>
    </submittedName>
</protein>
<feature type="domain" description="XdhC- CoxI" evidence="1">
    <location>
        <begin position="12"/>
        <end position="68"/>
    </location>
</feature>
<organism evidence="3 4">
    <name type="scientific">Pseudooceanicola pacificus</name>
    <dbReference type="NCBI Taxonomy" id="2676438"/>
    <lineage>
        <taxon>Bacteria</taxon>
        <taxon>Pseudomonadati</taxon>
        <taxon>Pseudomonadota</taxon>
        <taxon>Alphaproteobacteria</taxon>
        <taxon>Rhodobacterales</taxon>
        <taxon>Paracoccaceae</taxon>
        <taxon>Pseudooceanicola</taxon>
    </lineage>
</organism>
<dbReference type="Pfam" id="PF02625">
    <property type="entry name" value="XdhC_CoxI"/>
    <property type="match status" value="1"/>
</dbReference>
<keyword evidence="4" id="KW-1185">Reference proteome</keyword>
<accession>A0A844WH98</accession>
<dbReference type="InterPro" id="IPR027051">
    <property type="entry name" value="XdhC_Rossmann_dom"/>
</dbReference>
<dbReference type="Proteomes" id="UP000443843">
    <property type="component" value="Unassembled WGS sequence"/>
</dbReference>
<comment type="caution">
    <text evidence="3">The sequence shown here is derived from an EMBL/GenBank/DDBJ whole genome shotgun (WGS) entry which is preliminary data.</text>
</comment>
<dbReference type="EMBL" id="WNXQ01000016">
    <property type="protein sequence ID" value="MWB79819.1"/>
    <property type="molecule type" value="Genomic_DNA"/>
</dbReference>
<dbReference type="PANTHER" id="PTHR30388">
    <property type="entry name" value="ALDEHYDE OXIDOREDUCTASE MOLYBDENUM COFACTOR ASSEMBLY PROTEIN"/>
    <property type="match status" value="1"/>
</dbReference>
<evidence type="ECO:0000313" key="3">
    <source>
        <dbReference type="EMBL" id="MWB79819.1"/>
    </source>
</evidence>
<dbReference type="InterPro" id="IPR014308">
    <property type="entry name" value="Xanthine_DH_XdhC"/>
</dbReference>